<reference evidence="1 2" key="1">
    <citation type="submission" date="2023-07" db="EMBL/GenBank/DDBJ databases">
        <title>Comparative genomics of wheat-associated soil bacteria to identify genetic determinants of phenazine resistance.</title>
        <authorList>
            <person name="Mouncey N."/>
        </authorList>
    </citation>
    <scope>NUCLEOTIDE SEQUENCE [LARGE SCALE GENOMIC DNA]</scope>
    <source>
        <strain evidence="1 2">W2I16</strain>
    </source>
</reference>
<keyword evidence="2" id="KW-1185">Reference proteome</keyword>
<organism evidence="1 2">
    <name type="scientific">Streptomyces turgidiscabies</name>
    <dbReference type="NCBI Taxonomy" id="85558"/>
    <lineage>
        <taxon>Bacteria</taxon>
        <taxon>Bacillati</taxon>
        <taxon>Actinomycetota</taxon>
        <taxon>Actinomycetes</taxon>
        <taxon>Kitasatosporales</taxon>
        <taxon>Streptomycetaceae</taxon>
        <taxon>Streptomyces</taxon>
    </lineage>
</organism>
<comment type="caution">
    <text evidence="1">The sequence shown here is derived from an EMBL/GenBank/DDBJ whole genome shotgun (WGS) entry which is preliminary data.</text>
</comment>
<dbReference type="Proteomes" id="UP001223072">
    <property type="component" value="Unassembled WGS sequence"/>
</dbReference>
<evidence type="ECO:0000313" key="1">
    <source>
        <dbReference type="EMBL" id="MDQ0935251.1"/>
    </source>
</evidence>
<sequence>MLVQVVALTKDNIKDTVIQDGVYTVKEICTPKYAADCAEIGLK</sequence>
<name>A0ABU0RTE8_9ACTN</name>
<proteinExistence type="predicted"/>
<dbReference type="EMBL" id="JAUSZS010000007">
    <property type="protein sequence ID" value="MDQ0935251.1"/>
    <property type="molecule type" value="Genomic_DNA"/>
</dbReference>
<protein>
    <submittedName>
        <fullName evidence="1">ABC-type xylose transport system substrate-binding protein</fullName>
    </submittedName>
</protein>
<accession>A0ABU0RTE8</accession>
<evidence type="ECO:0000313" key="2">
    <source>
        <dbReference type="Proteomes" id="UP001223072"/>
    </source>
</evidence>
<gene>
    <name evidence="1" type="ORF">QFZ49_005223</name>
</gene>